<dbReference type="InterPro" id="IPR028082">
    <property type="entry name" value="Peripla_BP_I"/>
</dbReference>
<dbReference type="Gene3D" id="3.40.50.2300">
    <property type="match status" value="2"/>
</dbReference>
<evidence type="ECO:0000256" key="6">
    <source>
        <dbReference type="ARBA" id="ARBA00023288"/>
    </source>
</evidence>
<evidence type="ECO:0000313" key="10">
    <source>
        <dbReference type="EMBL" id="HIQ70446.1"/>
    </source>
</evidence>
<evidence type="ECO:0000256" key="8">
    <source>
        <dbReference type="SAM" id="SignalP"/>
    </source>
</evidence>
<evidence type="ECO:0000256" key="2">
    <source>
        <dbReference type="ARBA" id="ARBA00008610"/>
    </source>
</evidence>
<keyword evidence="4 8" id="KW-0732">Signal</keyword>
<name>A0A9D1CP42_9FIRM</name>
<feature type="region of interest" description="Disordered" evidence="7">
    <location>
        <begin position="26"/>
        <end position="58"/>
    </location>
</feature>
<evidence type="ECO:0000256" key="5">
    <source>
        <dbReference type="ARBA" id="ARBA00023136"/>
    </source>
</evidence>
<gene>
    <name evidence="10" type="ORF">IAA67_08965</name>
</gene>
<evidence type="ECO:0000256" key="7">
    <source>
        <dbReference type="SAM" id="MobiDB-lite"/>
    </source>
</evidence>
<keyword evidence="3" id="KW-1003">Cell membrane</keyword>
<evidence type="ECO:0000256" key="3">
    <source>
        <dbReference type="ARBA" id="ARBA00022475"/>
    </source>
</evidence>
<comment type="caution">
    <text evidence="10">The sequence shown here is derived from an EMBL/GenBank/DDBJ whole genome shotgun (WGS) entry which is preliminary data.</text>
</comment>
<dbReference type="GO" id="GO:0005886">
    <property type="term" value="C:plasma membrane"/>
    <property type="evidence" value="ECO:0007669"/>
    <property type="project" value="UniProtKB-SubCell"/>
</dbReference>
<dbReference type="EMBL" id="DVFN01000128">
    <property type="protein sequence ID" value="HIQ70446.1"/>
    <property type="molecule type" value="Genomic_DNA"/>
</dbReference>
<dbReference type="PANTHER" id="PTHR34296:SF2">
    <property type="entry name" value="ABC TRANSPORTER GUANOSINE-BINDING PROTEIN NUPN"/>
    <property type="match status" value="1"/>
</dbReference>
<proteinExistence type="inferred from homology"/>
<feature type="compositionally biased region" description="Low complexity" evidence="7">
    <location>
        <begin position="26"/>
        <end position="47"/>
    </location>
</feature>
<evidence type="ECO:0000256" key="1">
    <source>
        <dbReference type="ARBA" id="ARBA00004193"/>
    </source>
</evidence>
<comment type="similarity">
    <text evidence="2">Belongs to the BMP lipoprotein family.</text>
</comment>
<evidence type="ECO:0000313" key="11">
    <source>
        <dbReference type="Proteomes" id="UP000886874"/>
    </source>
</evidence>
<dbReference type="InterPro" id="IPR050957">
    <property type="entry name" value="BMP_lipoprotein"/>
</dbReference>
<dbReference type="Pfam" id="PF02608">
    <property type="entry name" value="Bmp"/>
    <property type="match status" value="1"/>
</dbReference>
<dbReference type="CDD" id="cd06304">
    <property type="entry name" value="PBP1_BmpA_Med_PnrA-like"/>
    <property type="match status" value="1"/>
</dbReference>
<comment type="subcellular location">
    <subcellularLocation>
        <location evidence="1">Cell membrane</location>
        <topology evidence="1">Lipid-anchor</topology>
    </subcellularLocation>
</comment>
<feature type="domain" description="ABC transporter substrate-binding protein PnrA-like" evidence="9">
    <location>
        <begin position="65"/>
        <end position="352"/>
    </location>
</feature>
<dbReference type="AlphaFoldDB" id="A0A9D1CP42"/>
<dbReference type="Proteomes" id="UP000886874">
    <property type="component" value="Unassembled WGS sequence"/>
</dbReference>
<protein>
    <submittedName>
        <fullName evidence="10">BMP family protein</fullName>
    </submittedName>
</protein>
<dbReference type="PANTHER" id="PTHR34296">
    <property type="entry name" value="TRANSCRIPTIONAL ACTIVATOR PROTEIN MED"/>
    <property type="match status" value="1"/>
</dbReference>
<dbReference type="SUPFAM" id="SSF53822">
    <property type="entry name" value="Periplasmic binding protein-like I"/>
    <property type="match status" value="1"/>
</dbReference>
<dbReference type="InterPro" id="IPR003760">
    <property type="entry name" value="PnrA-like"/>
</dbReference>
<keyword evidence="5" id="KW-0472">Membrane</keyword>
<reference evidence="10" key="2">
    <citation type="journal article" date="2021" name="PeerJ">
        <title>Extensive microbial diversity within the chicken gut microbiome revealed by metagenomics and culture.</title>
        <authorList>
            <person name="Gilroy R."/>
            <person name="Ravi A."/>
            <person name="Getino M."/>
            <person name="Pursley I."/>
            <person name="Horton D.L."/>
            <person name="Alikhan N.F."/>
            <person name="Baker D."/>
            <person name="Gharbi K."/>
            <person name="Hall N."/>
            <person name="Watson M."/>
            <person name="Adriaenssens E.M."/>
            <person name="Foster-Nyarko E."/>
            <person name="Jarju S."/>
            <person name="Secka A."/>
            <person name="Antonio M."/>
            <person name="Oren A."/>
            <person name="Chaudhuri R.R."/>
            <person name="La Ragione R."/>
            <person name="Hildebrand F."/>
            <person name="Pallen M.J."/>
        </authorList>
    </citation>
    <scope>NUCLEOTIDE SEQUENCE</scope>
    <source>
        <strain evidence="10">ChiSjej2B20-13462</strain>
    </source>
</reference>
<sequence length="369" mass="38695">MKKLLALLLVLALVFSLAACASTTEQTNTNTSDTTDSSDTAETSDTSDTAETDGETETAPAGDYKVAMICDSSISDGGWGMSCYNAMVDAAAKYGWATEVSDSIDQSAYYESIVAYCSLGYDLIYAPGNQYTDAVLQAAEEYPDVCFALLNGGEDTPAQAVNGNVTSLLPDATQVGWIAGALAGLMTETGTIAFIGGMELDTTKGKYEGYKEAAAYVGEQNGKTVTTLDCVYTNSFSASDKGIEFANAMMDQGADVFFGDASAVDSGARQAIDERNKANGSVTIYDIAQPSDLLGQNECIIGSQVTDNASLVGLCMEAVQNGTFGGEVIYGTMQNGALSAGAVSDLVPAEKQDLYQEYIQQMIDGTFMQ</sequence>
<organism evidence="10 11">
    <name type="scientific">Candidatus Avoscillospira stercorigallinarum</name>
    <dbReference type="NCBI Taxonomy" id="2840708"/>
    <lineage>
        <taxon>Bacteria</taxon>
        <taxon>Bacillati</taxon>
        <taxon>Bacillota</taxon>
        <taxon>Clostridia</taxon>
        <taxon>Eubacteriales</taxon>
        <taxon>Oscillospiraceae</taxon>
        <taxon>Oscillospiraceae incertae sedis</taxon>
        <taxon>Candidatus Avoscillospira</taxon>
    </lineage>
</organism>
<dbReference type="PROSITE" id="PS51257">
    <property type="entry name" value="PROKAR_LIPOPROTEIN"/>
    <property type="match status" value="1"/>
</dbReference>
<evidence type="ECO:0000256" key="4">
    <source>
        <dbReference type="ARBA" id="ARBA00022729"/>
    </source>
</evidence>
<feature type="signal peptide" evidence="8">
    <location>
        <begin position="1"/>
        <end position="21"/>
    </location>
</feature>
<evidence type="ECO:0000259" key="9">
    <source>
        <dbReference type="Pfam" id="PF02608"/>
    </source>
</evidence>
<feature type="chain" id="PRO_5038635438" evidence="8">
    <location>
        <begin position="22"/>
        <end position="369"/>
    </location>
</feature>
<reference evidence="10" key="1">
    <citation type="submission" date="2020-10" db="EMBL/GenBank/DDBJ databases">
        <authorList>
            <person name="Gilroy R."/>
        </authorList>
    </citation>
    <scope>NUCLEOTIDE SEQUENCE</scope>
    <source>
        <strain evidence="10">ChiSjej2B20-13462</strain>
    </source>
</reference>
<accession>A0A9D1CP42</accession>
<keyword evidence="6" id="KW-0449">Lipoprotein</keyword>